<evidence type="ECO:0000313" key="3">
    <source>
        <dbReference type="Proteomes" id="UP000886595"/>
    </source>
</evidence>
<evidence type="ECO:0000313" key="2">
    <source>
        <dbReference type="EMBL" id="KAG2238636.1"/>
    </source>
</evidence>
<comment type="caution">
    <text evidence="2">The sequence shown here is derived from an EMBL/GenBank/DDBJ whole genome shotgun (WGS) entry which is preliminary data.</text>
</comment>
<dbReference type="Proteomes" id="UP000886595">
    <property type="component" value="Unassembled WGS sequence"/>
</dbReference>
<organism evidence="2 3">
    <name type="scientific">Brassica carinata</name>
    <name type="common">Ethiopian mustard</name>
    <name type="synonym">Abyssinian cabbage</name>
    <dbReference type="NCBI Taxonomy" id="52824"/>
    <lineage>
        <taxon>Eukaryota</taxon>
        <taxon>Viridiplantae</taxon>
        <taxon>Streptophyta</taxon>
        <taxon>Embryophyta</taxon>
        <taxon>Tracheophyta</taxon>
        <taxon>Spermatophyta</taxon>
        <taxon>Magnoliopsida</taxon>
        <taxon>eudicotyledons</taxon>
        <taxon>Gunneridae</taxon>
        <taxon>Pentapetalae</taxon>
        <taxon>rosids</taxon>
        <taxon>malvids</taxon>
        <taxon>Brassicales</taxon>
        <taxon>Brassicaceae</taxon>
        <taxon>Brassiceae</taxon>
        <taxon>Brassica</taxon>
    </lineage>
</organism>
<gene>
    <name evidence="2" type="ORF">Bca52824_092127</name>
</gene>
<keyword evidence="3" id="KW-1185">Reference proteome</keyword>
<accession>A0A8X7TEZ5</accession>
<evidence type="ECO:0000256" key="1">
    <source>
        <dbReference type="SAM" id="MobiDB-lite"/>
    </source>
</evidence>
<dbReference type="EMBL" id="JAAMPC010001614">
    <property type="protein sequence ID" value="KAG2238636.1"/>
    <property type="molecule type" value="Genomic_DNA"/>
</dbReference>
<feature type="compositionally biased region" description="Basic and acidic residues" evidence="1">
    <location>
        <begin position="39"/>
        <end position="65"/>
    </location>
</feature>
<dbReference type="AlphaFoldDB" id="A0A8X7TEZ5"/>
<protein>
    <submittedName>
        <fullName evidence="2">Uncharacterized protein</fullName>
    </submittedName>
</protein>
<proteinExistence type="predicted"/>
<name>A0A8X7TEZ5_BRACI</name>
<reference evidence="2 3" key="1">
    <citation type="submission" date="2020-02" db="EMBL/GenBank/DDBJ databases">
        <authorList>
            <person name="Ma Q."/>
            <person name="Huang Y."/>
            <person name="Song X."/>
            <person name="Pei D."/>
        </authorList>
    </citation>
    <scope>NUCLEOTIDE SEQUENCE [LARGE SCALE GENOMIC DNA]</scope>
    <source>
        <strain evidence="2">Sxm20200214</strain>
        <tissue evidence="2">Leaf</tissue>
    </source>
</reference>
<sequence length="65" mass="7317">MASHDTGSGAVIHGQAVKSSDWWSASMVDARSSTHQPMNKREEKKKDTGDEQERWGGDEARERWS</sequence>
<feature type="region of interest" description="Disordered" evidence="1">
    <location>
        <begin position="1"/>
        <end position="65"/>
    </location>
</feature>